<evidence type="ECO:0008006" key="4">
    <source>
        <dbReference type="Google" id="ProtNLM"/>
    </source>
</evidence>
<evidence type="ECO:0000313" key="2">
    <source>
        <dbReference type="EMBL" id="CAF1371341.1"/>
    </source>
</evidence>
<dbReference type="Proteomes" id="UP000663882">
    <property type="component" value="Unassembled WGS sequence"/>
</dbReference>
<dbReference type="EMBL" id="CAJNOO010004168">
    <property type="protein sequence ID" value="CAF1371341.1"/>
    <property type="molecule type" value="Genomic_DNA"/>
</dbReference>
<accession>A0A815IUR1</accession>
<reference evidence="2" key="1">
    <citation type="submission" date="2021-02" db="EMBL/GenBank/DDBJ databases">
        <authorList>
            <person name="Nowell W R."/>
        </authorList>
    </citation>
    <scope>NUCLEOTIDE SEQUENCE</scope>
</reference>
<evidence type="ECO:0000256" key="1">
    <source>
        <dbReference type="SAM" id="MobiDB-lite"/>
    </source>
</evidence>
<dbReference type="AlphaFoldDB" id="A0A815IUR1"/>
<dbReference type="OrthoDB" id="10053223at2759"/>
<name>A0A815IUR1_9BILA</name>
<feature type="region of interest" description="Disordered" evidence="1">
    <location>
        <begin position="410"/>
        <end position="430"/>
    </location>
</feature>
<organism evidence="2 3">
    <name type="scientific">Rotaria sordida</name>
    <dbReference type="NCBI Taxonomy" id="392033"/>
    <lineage>
        <taxon>Eukaryota</taxon>
        <taxon>Metazoa</taxon>
        <taxon>Spiralia</taxon>
        <taxon>Gnathifera</taxon>
        <taxon>Rotifera</taxon>
        <taxon>Eurotatoria</taxon>
        <taxon>Bdelloidea</taxon>
        <taxon>Philodinida</taxon>
        <taxon>Philodinidae</taxon>
        <taxon>Rotaria</taxon>
    </lineage>
</organism>
<evidence type="ECO:0000313" key="3">
    <source>
        <dbReference type="Proteomes" id="UP000663882"/>
    </source>
</evidence>
<sequence length="924" mass="106818">MSRSGATYASEDNHFITYQRQLKKDQNARYRQKILMKSRLFVQKNVSSNSSNNSTDMQISDEFDDQIDKKEDENPAMTSNHELEQLGLEYCNHEDDEEIVMNLENEFEHDSSSVSDETESNNSTNGILSEEYTHQFDFDLNNISTDSENAYQIQFFSQLINFIHDACLNKTTTEALLALLRSTCSSGIDNIPKTTNGLWQQLGVAFTYKKFYYCSICFMELIHYQDYCSHCKIKSTPNSELYIFSIDDELKRVVQSNIDVIQWYSVPEHQINADIVNGEWCKRSNTGGPRLTLMLSTDGKPLVKSKQTKTSVWPIISFLAEIPPPLREYVNNILLLGLWHSPITPPCSLLLKKNTNNNTDIQIYDDFGNQIDNKEAKNVSMTLNHELEHVGLEYCYNEGDQDIVMNSENEFEHDSSSVSDETESNNNTNDFLSEKNIDQFDFDLNNISTDYENVYPIQFLSQLMNFIRDACLNKTTTEALLALLRSTCSFGIDNIPKTTNSLWQQVGVAFTYKRFYYCSICFMELIHYQDCCSHCKIKSKPNSELFIFSIDDELKRIVQTNIDVIRWYSVPDHQINADIVNGEWYKRSNTGEPRLSLMLSTDGKPLIKSKQSKTSVWPVISFLVEIPPPLREYFNNIVLLGLWHSPVTPPCSLLLDKIVNNIKLLMATGINIYLNNKMIHFSINVQLITGDFPARSKCNRLVNHNGFYACSRCLFEGTRCSSPCGNHTLYRWTDFILTPQAQRTQEHMNLCAQQINSVNKIVFGVAGTSPLASILSIPQQSTFDYFHLVLEIHFRLFASESCLQIFDKIAHGSVILGEQISFWWCVFRQIRSKETHYSHHLLIDEKLIEDNFFDFNNLEKYRQEFDLIYNQTFGEFPNLSLKYYSRYQCGLIVYHSVSYSRRQNSNSYTVCVKDEKVEFETEHD</sequence>
<proteinExistence type="predicted"/>
<dbReference type="Pfam" id="PF06869">
    <property type="entry name" value="DUF1258"/>
    <property type="match status" value="1"/>
</dbReference>
<feature type="compositionally biased region" description="Polar residues" evidence="1">
    <location>
        <begin position="416"/>
        <end position="430"/>
    </location>
</feature>
<comment type="caution">
    <text evidence="2">The sequence shown here is derived from an EMBL/GenBank/DDBJ whole genome shotgun (WGS) entry which is preliminary data.</text>
</comment>
<protein>
    <recommendedName>
        <fullName evidence="4">Transposase</fullName>
    </recommendedName>
</protein>
<gene>
    <name evidence="2" type="ORF">RFH988_LOCUS33355</name>
</gene>
<dbReference type="InterPro" id="IPR009667">
    <property type="entry name" value="DUF1258"/>
</dbReference>